<keyword evidence="1" id="KW-1133">Transmembrane helix</keyword>
<feature type="transmembrane region" description="Helical" evidence="1">
    <location>
        <begin position="51"/>
        <end position="70"/>
    </location>
</feature>
<evidence type="ECO:0000256" key="1">
    <source>
        <dbReference type="SAM" id="Phobius"/>
    </source>
</evidence>
<name>A0A495DUB6_9FLAO</name>
<dbReference type="PANTHER" id="PTHR34980">
    <property type="entry name" value="INNER MEMBRANE PROTEIN-RELATED-RELATED"/>
    <property type="match status" value="1"/>
</dbReference>
<keyword evidence="1" id="KW-0472">Membrane</keyword>
<sequence length="132" mass="15084">MKWYIKAMKQYADFSGRSRRKEYWMFNLFNAIIIISIVGVIALLGIEDYAVMIPVGLYMLAIVIPSLALTVRRLHDQGKSGWYMFVRCIPFIGGIWFLVLMCTDGENNANQYGLNPKKPVDNEINDIGISEV</sequence>
<dbReference type="RefSeq" id="WP_121068942.1">
    <property type="nucleotide sequence ID" value="NZ_RBIQ01000011.1"/>
</dbReference>
<dbReference type="InterPro" id="IPR008523">
    <property type="entry name" value="DUF805"/>
</dbReference>
<protein>
    <submittedName>
        <fullName evidence="2">Uncharacterized membrane protein YhaH (DUF805 family)</fullName>
    </submittedName>
</protein>
<accession>A0A495DUB6</accession>
<reference evidence="2 3" key="1">
    <citation type="submission" date="2018-10" db="EMBL/GenBank/DDBJ databases">
        <title>Genomic Encyclopedia of Archaeal and Bacterial Type Strains, Phase II (KMG-II): from individual species to whole genera.</title>
        <authorList>
            <person name="Goeker M."/>
        </authorList>
    </citation>
    <scope>NUCLEOTIDE SEQUENCE [LARGE SCALE GENOMIC DNA]</scope>
    <source>
        <strain evidence="2 3">DSM 25230</strain>
    </source>
</reference>
<proteinExistence type="predicted"/>
<keyword evidence="1" id="KW-0812">Transmembrane</keyword>
<evidence type="ECO:0000313" key="3">
    <source>
        <dbReference type="Proteomes" id="UP000269412"/>
    </source>
</evidence>
<keyword evidence="3" id="KW-1185">Reference proteome</keyword>
<dbReference type="Proteomes" id="UP000269412">
    <property type="component" value="Unassembled WGS sequence"/>
</dbReference>
<comment type="caution">
    <text evidence="2">The sequence shown here is derived from an EMBL/GenBank/DDBJ whole genome shotgun (WGS) entry which is preliminary data.</text>
</comment>
<dbReference type="EMBL" id="RBIQ01000011">
    <property type="protein sequence ID" value="RKR07759.1"/>
    <property type="molecule type" value="Genomic_DNA"/>
</dbReference>
<gene>
    <name evidence="2" type="ORF">CLV91_2941</name>
</gene>
<dbReference type="GO" id="GO:0005886">
    <property type="term" value="C:plasma membrane"/>
    <property type="evidence" value="ECO:0007669"/>
    <property type="project" value="TreeGrafter"/>
</dbReference>
<dbReference type="Pfam" id="PF05656">
    <property type="entry name" value="DUF805"/>
    <property type="match status" value="1"/>
</dbReference>
<dbReference type="AlphaFoldDB" id="A0A495DUB6"/>
<dbReference type="PANTHER" id="PTHR34980:SF2">
    <property type="entry name" value="INNER MEMBRANE PROTEIN YHAH-RELATED"/>
    <property type="match status" value="1"/>
</dbReference>
<feature type="transmembrane region" description="Helical" evidence="1">
    <location>
        <begin position="82"/>
        <end position="101"/>
    </location>
</feature>
<dbReference type="OrthoDB" id="9812349at2"/>
<organism evidence="2 3">
    <name type="scientific">Maribacter vaceletii</name>
    <dbReference type="NCBI Taxonomy" id="1206816"/>
    <lineage>
        <taxon>Bacteria</taxon>
        <taxon>Pseudomonadati</taxon>
        <taxon>Bacteroidota</taxon>
        <taxon>Flavobacteriia</taxon>
        <taxon>Flavobacteriales</taxon>
        <taxon>Flavobacteriaceae</taxon>
        <taxon>Maribacter</taxon>
    </lineage>
</organism>
<feature type="transmembrane region" description="Helical" evidence="1">
    <location>
        <begin position="24"/>
        <end position="45"/>
    </location>
</feature>
<evidence type="ECO:0000313" key="2">
    <source>
        <dbReference type="EMBL" id="RKR07759.1"/>
    </source>
</evidence>